<dbReference type="EMBL" id="CP048268">
    <property type="protein sequence ID" value="QYN53043.1"/>
    <property type="molecule type" value="Genomic_DNA"/>
</dbReference>
<sequence length="145" mass="17296">MITEGYKFRIKDMKMKKSTMFRAAHKLAKSIVDKTENYRMAMSYALKLIWKMAKDYRVRVTDSNIRHMTYELTHKPYTGPKYKDGVPDWIIDQHFDEQEKTAIWNNSFNSRVKKETEKAVLIQFDTDYGCLFTWCPKSVYKGELI</sequence>
<keyword evidence="2" id="KW-1185">Reference proteome</keyword>
<gene>
    <name evidence="1" type="ORF">GYM71_06250</name>
</gene>
<evidence type="ECO:0000313" key="2">
    <source>
        <dbReference type="Proteomes" id="UP000826550"/>
    </source>
</evidence>
<organism evidence="1 2">
    <name type="scientific">Lactobacillus panisapium</name>
    <dbReference type="NCBI Taxonomy" id="2012495"/>
    <lineage>
        <taxon>Bacteria</taxon>
        <taxon>Bacillati</taxon>
        <taxon>Bacillota</taxon>
        <taxon>Bacilli</taxon>
        <taxon>Lactobacillales</taxon>
        <taxon>Lactobacillaceae</taxon>
        <taxon>Lactobacillus</taxon>
    </lineage>
</organism>
<dbReference type="Proteomes" id="UP000826550">
    <property type="component" value="Chromosome"/>
</dbReference>
<protein>
    <submittedName>
        <fullName evidence="1">Uncharacterized protein</fullName>
    </submittedName>
</protein>
<proteinExistence type="predicted"/>
<name>A0ABX8WBX6_9LACO</name>
<accession>A0ABX8WBX6</accession>
<dbReference type="RefSeq" id="WP_220219842.1">
    <property type="nucleotide sequence ID" value="NZ_CP048268.1"/>
</dbReference>
<evidence type="ECO:0000313" key="1">
    <source>
        <dbReference type="EMBL" id="QYN53043.1"/>
    </source>
</evidence>
<reference evidence="1 2" key="1">
    <citation type="submission" date="2020-01" db="EMBL/GenBank/DDBJ databases">
        <title>Vast differences in strain-level diversity in the gut microbiota of two closely related honey bee species.</title>
        <authorList>
            <person name="Ellegaard K.M."/>
            <person name="Suenami S."/>
            <person name="Miyazaki R."/>
            <person name="Engel P."/>
        </authorList>
    </citation>
    <scope>NUCLEOTIDE SEQUENCE [LARGE SCALE GENOMIC DNA]</scope>
    <source>
        <strain evidence="1 2">ESL0416</strain>
    </source>
</reference>